<dbReference type="Proteomes" id="UP000030635">
    <property type="component" value="Plasmid pCBJ"/>
</dbReference>
<dbReference type="OrthoDB" id="2985747at2"/>
<proteinExistence type="predicted"/>
<name>A0A0A7G0M3_9CLOT</name>
<dbReference type="RefSeq" id="WP_040113655.1">
    <property type="nucleotide sequence ID" value="NZ_CP006906.1"/>
</dbReference>
<gene>
    <name evidence="1" type="ORF">U729_3149</name>
</gene>
<accession>A0A0A7G0M3</accession>
<dbReference type="KEGG" id="cbv:U729_3149"/>
<reference evidence="1 2" key="1">
    <citation type="journal article" date="2015" name="Infect. Genet. Evol.">
        <title>Genomic sequences of six botulinum neurotoxin-producing strains representing three clostridial species illustrate the mobility and diversity of botulinum neurotoxin genes.</title>
        <authorList>
            <person name="Smith T.J."/>
            <person name="Hill K.K."/>
            <person name="Xie G."/>
            <person name="Foley B.T."/>
            <person name="Williamson C.H."/>
            <person name="Foster J.T."/>
            <person name="Johnson S.L."/>
            <person name="Chertkov O."/>
            <person name="Teshima H."/>
            <person name="Gibbons H.S."/>
            <person name="Johnsky L.A."/>
            <person name="Karavis M.A."/>
            <person name="Smith L.A."/>
        </authorList>
    </citation>
    <scope>NUCLEOTIDE SEQUENCE [LARGE SCALE GENOMIC DNA]</scope>
    <source>
        <strain evidence="1">Sullivan</strain>
        <plasmid evidence="2">Plasmid pCBJ</plasmid>
    </source>
</reference>
<evidence type="ECO:0000313" key="2">
    <source>
        <dbReference type="Proteomes" id="UP000030635"/>
    </source>
</evidence>
<organism evidence="1 2">
    <name type="scientific">Clostridium baratii str. Sullivan</name>
    <dbReference type="NCBI Taxonomy" id="1415775"/>
    <lineage>
        <taxon>Bacteria</taxon>
        <taxon>Bacillati</taxon>
        <taxon>Bacillota</taxon>
        <taxon>Clostridia</taxon>
        <taxon>Eubacteriales</taxon>
        <taxon>Clostridiaceae</taxon>
        <taxon>Clostridium</taxon>
    </lineage>
</organism>
<keyword evidence="2" id="KW-1185">Reference proteome</keyword>
<keyword evidence="1" id="KW-0614">Plasmid</keyword>
<dbReference type="EMBL" id="CP006906">
    <property type="protein sequence ID" value="AIY85387.1"/>
    <property type="molecule type" value="Genomic_DNA"/>
</dbReference>
<evidence type="ECO:0000313" key="1">
    <source>
        <dbReference type="EMBL" id="AIY85387.1"/>
    </source>
</evidence>
<dbReference type="HOGENOM" id="CLU_479595_0_0_9"/>
<protein>
    <submittedName>
        <fullName evidence="1">Uncharacterized protein</fullName>
    </submittedName>
</protein>
<sequence length="568" mass="65048">MDFFINGSDSIANEGKKILDDINNKVKLGLFNNNTELTYKYKEKILGLYDDIHLAKFKPCYAKDTLLKDEYMQMITTLALDIEDTLNEVENISKTVDTKTDDIDLIKKNLLNTSRLINMDIDNLKKSVEDYAEVGLSSFIDSFNEDESNSSNNIKNQKGFLTLPYKSYQDLSSSSVIEVLETNALPGNTHVATESYSNIVYDGEIDPMLSLANILDNNNETRFECEMFEILDSTYEECNGAGFRYKEGVSWVTEDNKIYLKIRLSLSTKQVANWFSITPYIPPTSTYINSVIKTIIISDGNNDIKKMIEDIDFNDTIIIPFKEMEVKYVDILIEQSNAYDVEVAHDVVTKLNSNKNYLDTKSIKVYERENISIRNLSSLGVKYDTRTKKITIPKSNEKSNVNVNNLNNIFGEIMTDNSYDYRTEIIKAKRYNISILNANLGNYSFEDEYTYTSKAFSCSNDINSIILNANDSLDDDNIKYYVTLDNGSTWIRIYPKERAYKGACCIKINSTTPLYERDPKIIYVDKLTNVRSIILKIELTKPTDNSSIPIVYNYRLNVSSEVDDNDNR</sequence>
<dbReference type="AlphaFoldDB" id="A0A0A7G0M3"/>
<geneLocation type="plasmid" evidence="1 2">
    <name>pCBJ</name>
</geneLocation>